<dbReference type="GO" id="GO:0000156">
    <property type="term" value="F:phosphorelay response regulator activity"/>
    <property type="evidence" value="ECO:0007669"/>
    <property type="project" value="TreeGrafter"/>
</dbReference>
<dbReference type="GO" id="GO:0032993">
    <property type="term" value="C:protein-DNA complex"/>
    <property type="evidence" value="ECO:0007669"/>
    <property type="project" value="TreeGrafter"/>
</dbReference>
<dbReference type="Gene3D" id="6.10.250.690">
    <property type="match status" value="1"/>
</dbReference>
<feature type="DNA-binding region" description="OmpR/PhoB-type" evidence="7">
    <location>
        <begin position="137"/>
        <end position="234"/>
    </location>
</feature>
<dbReference type="PROSITE" id="PS51755">
    <property type="entry name" value="OMPR_PHOB"/>
    <property type="match status" value="1"/>
</dbReference>
<dbReference type="GO" id="GO:0006355">
    <property type="term" value="P:regulation of DNA-templated transcription"/>
    <property type="evidence" value="ECO:0007669"/>
    <property type="project" value="InterPro"/>
</dbReference>
<gene>
    <name evidence="10" type="ORF">AVDCRST_MAG85-3194</name>
</gene>
<feature type="modified residue" description="4-aspartylphosphate" evidence="6">
    <location>
        <position position="56"/>
    </location>
</feature>
<dbReference type="CDD" id="cd00383">
    <property type="entry name" value="trans_reg_C"/>
    <property type="match status" value="1"/>
</dbReference>
<evidence type="ECO:0000256" key="7">
    <source>
        <dbReference type="PROSITE-ProRule" id="PRU01091"/>
    </source>
</evidence>
<evidence type="ECO:0000256" key="4">
    <source>
        <dbReference type="ARBA" id="ARBA00023125"/>
    </source>
</evidence>
<evidence type="ECO:0000256" key="1">
    <source>
        <dbReference type="ARBA" id="ARBA00022553"/>
    </source>
</evidence>
<feature type="domain" description="Response regulatory" evidence="8">
    <location>
        <begin position="7"/>
        <end position="128"/>
    </location>
</feature>
<dbReference type="SUPFAM" id="SSF52172">
    <property type="entry name" value="CheY-like"/>
    <property type="match status" value="1"/>
</dbReference>
<dbReference type="Pfam" id="PF00486">
    <property type="entry name" value="Trans_reg_C"/>
    <property type="match status" value="1"/>
</dbReference>
<keyword evidence="3" id="KW-0805">Transcription regulation</keyword>
<keyword evidence="5" id="KW-0804">Transcription</keyword>
<evidence type="ECO:0000256" key="3">
    <source>
        <dbReference type="ARBA" id="ARBA00023015"/>
    </source>
</evidence>
<dbReference type="SMART" id="SM00448">
    <property type="entry name" value="REC"/>
    <property type="match status" value="1"/>
</dbReference>
<keyword evidence="4 7" id="KW-0238">DNA-binding</keyword>
<dbReference type="InterPro" id="IPR036388">
    <property type="entry name" value="WH-like_DNA-bd_sf"/>
</dbReference>
<dbReference type="Pfam" id="PF00072">
    <property type="entry name" value="Response_reg"/>
    <property type="match status" value="1"/>
</dbReference>
<name>A0A6J4TJE8_9ACTN</name>
<reference evidence="10" key="1">
    <citation type="submission" date="2020-02" db="EMBL/GenBank/DDBJ databases">
        <authorList>
            <person name="Meier V. D."/>
        </authorList>
    </citation>
    <scope>NUCLEOTIDE SEQUENCE</scope>
    <source>
        <strain evidence="10">AVDCRST_MAG85</strain>
    </source>
</reference>
<dbReference type="PROSITE" id="PS50110">
    <property type="entry name" value="RESPONSE_REGULATORY"/>
    <property type="match status" value="1"/>
</dbReference>
<dbReference type="AlphaFoldDB" id="A0A6J4TJE8"/>
<dbReference type="Gene3D" id="3.40.50.2300">
    <property type="match status" value="1"/>
</dbReference>
<proteinExistence type="predicted"/>
<dbReference type="GO" id="GO:0005829">
    <property type="term" value="C:cytosol"/>
    <property type="evidence" value="ECO:0007669"/>
    <property type="project" value="TreeGrafter"/>
</dbReference>
<evidence type="ECO:0000256" key="6">
    <source>
        <dbReference type="PROSITE-ProRule" id="PRU00169"/>
    </source>
</evidence>
<dbReference type="EMBL" id="CADCVT010000351">
    <property type="protein sequence ID" value="CAA9525467.1"/>
    <property type="molecule type" value="Genomic_DNA"/>
</dbReference>
<dbReference type="InterPro" id="IPR001867">
    <property type="entry name" value="OmpR/PhoB-type_DNA-bd"/>
</dbReference>
<dbReference type="InterPro" id="IPR011006">
    <property type="entry name" value="CheY-like_superfamily"/>
</dbReference>
<dbReference type="PANTHER" id="PTHR48111">
    <property type="entry name" value="REGULATOR OF RPOS"/>
    <property type="match status" value="1"/>
</dbReference>
<feature type="domain" description="OmpR/PhoB-type" evidence="9">
    <location>
        <begin position="137"/>
        <end position="234"/>
    </location>
</feature>
<dbReference type="PANTHER" id="PTHR48111:SF1">
    <property type="entry name" value="TWO-COMPONENT RESPONSE REGULATOR ORR33"/>
    <property type="match status" value="1"/>
</dbReference>
<keyword evidence="2" id="KW-0902">Two-component regulatory system</keyword>
<organism evidence="10">
    <name type="scientific">uncultured Solirubrobacteraceae bacterium</name>
    <dbReference type="NCBI Taxonomy" id="1162706"/>
    <lineage>
        <taxon>Bacteria</taxon>
        <taxon>Bacillati</taxon>
        <taxon>Actinomycetota</taxon>
        <taxon>Thermoleophilia</taxon>
        <taxon>Solirubrobacterales</taxon>
        <taxon>Solirubrobacteraceae</taxon>
        <taxon>environmental samples</taxon>
    </lineage>
</organism>
<evidence type="ECO:0000259" key="9">
    <source>
        <dbReference type="PROSITE" id="PS51755"/>
    </source>
</evidence>
<dbReference type="InterPro" id="IPR039420">
    <property type="entry name" value="WalR-like"/>
</dbReference>
<evidence type="ECO:0000313" key="10">
    <source>
        <dbReference type="EMBL" id="CAA9525467.1"/>
    </source>
</evidence>
<evidence type="ECO:0000259" key="8">
    <source>
        <dbReference type="PROSITE" id="PS50110"/>
    </source>
</evidence>
<dbReference type="Gene3D" id="1.10.10.10">
    <property type="entry name" value="Winged helix-like DNA-binding domain superfamily/Winged helix DNA-binding domain"/>
    <property type="match status" value="1"/>
</dbReference>
<evidence type="ECO:0000256" key="5">
    <source>
        <dbReference type="ARBA" id="ARBA00023163"/>
    </source>
</evidence>
<evidence type="ECO:0000256" key="2">
    <source>
        <dbReference type="ARBA" id="ARBA00023012"/>
    </source>
</evidence>
<dbReference type="GO" id="GO:0000976">
    <property type="term" value="F:transcription cis-regulatory region binding"/>
    <property type="evidence" value="ECO:0007669"/>
    <property type="project" value="TreeGrafter"/>
</dbReference>
<dbReference type="InterPro" id="IPR001789">
    <property type="entry name" value="Sig_transdc_resp-reg_receiver"/>
</dbReference>
<keyword evidence="1 6" id="KW-0597">Phosphoprotein</keyword>
<dbReference type="SMART" id="SM00862">
    <property type="entry name" value="Trans_reg_C"/>
    <property type="match status" value="1"/>
</dbReference>
<accession>A0A6J4TJE8</accession>
<sequence length="239" mass="26522">MTDDASTILVVEDDDATRSYLAENLAADGYALLTADCAGDGWRLLETKFPDLVLVDVGLPDGSGLELLRRVRAADGVSSRVDPATPVLVLSGRRGELDRLRGFDRGADDYVAKPFSYAELRARIAALLRRTQRRPGMGRLRVGTLELDPSSREVRVRGERVTLSQKEFSLLRTLASEPTRVWTKEELLRNVWGFRSLGATRTLDSHACRLRQKLGARGDHYVVNVWGVGYRLVDGPVET</sequence>
<protein>
    <submittedName>
        <fullName evidence="10">Phosphate regulon transcriptional regulatory protein PhoB (SphR)</fullName>
    </submittedName>
</protein>